<dbReference type="SUPFAM" id="SSF52540">
    <property type="entry name" value="P-loop containing nucleoside triphosphate hydrolases"/>
    <property type="match status" value="2"/>
</dbReference>
<keyword evidence="3" id="KW-0067">ATP-binding</keyword>
<feature type="compositionally biased region" description="Basic and acidic residues" evidence="4">
    <location>
        <begin position="107"/>
        <end position="118"/>
    </location>
</feature>
<evidence type="ECO:0000256" key="1">
    <source>
        <dbReference type="ARBA" id="ARBA00022741"/>
    </source>
</evidence>
<reference evidence="6" key="2">
    <citation type="submission" date="2023-05" db="EMBL/GenBank/DDBJ databases">
        <authorList>
            <consortium name="Lawrence Berkeley National Laboratory"/>
            <person name="Steindorff A."/>
            <person name="Hensen N."/>
            <person name="Bonometti L."/>
            <person name="Westerberg I."/>
            <person name="Brannstrom I.O."/>
            <person name="Guillou S."/>
            <person name="Cros-Aarteil S."/>
            <person name="Calhoun S."/>
            <person name="Haridas S."/>
            <person name="Kuo A."/>
            <person name="Mondo S."/>
            <person name="Pangilinan J."/>
            <person name="Riley R."/>
            <person name="Labutti K."/>
            <person name="Andreopoulos B."/>
            <person name="Lipzen A."/>
            <person name="Chen C."/>
            <person name="Yanf M."/>
            <person name="Daum C."/>
            <person name="Ng V."/>
            <person name="Clum A."/>
            <person name="Ohm R."/>
            <person name="Martin F."/>
            <person name="Silar P."/>
            <person name="Natvig D."/>
            <person name="Lalanne C."/>
            <person name="Gautier V."/>
            <person name="Ament-Velasquez S.L."/>
            <person name="Kruys A."/>
            <person name="Hutchinson M.I."/>
            <person name="Powell A.J."/>
            <person name="Barry K."/>
            <person name="Miller A.N."/>
            <person name="Grigoriev I.V."/>
            <person name="Debuchy R."/>
            <person name="Gladieux P."/>
            <person name="Thoren M.H."/>
            <person name="Johannesson H."/>
        </authorList>
    </citation>
    <scope>NUCLEOTIDE SEQUENCE</scope>
    <source>
        <strain evidence="6">CBS 315.58</strain>
    </source>
</reference>
<dbReference type="Proteomes" id="UP001303160">
    <property type="component" value="Unassembled WGS sequence"/>
</dbReference>
<dbReference type="GO" id="GO:0008094">
    <property type="term" value="F:ATP-dependent activity, acting on DNA"/>
    <property type="evidence" value="ECO:0007669"/>
    <property type="project" value="TreeGrafter"/>
</dbReference>
<dbReference type="Gene3D" id="3.40.50.300">
    <property type="entry name" value="P-loop containing nucleotide triphosphate hydrolases"/>
    <property type="match status" value="2"/>
</dbReference>
<dbReference type="InterPro" id="IPR000330">
    <property type="entry name" value="SNF2_N"/>
</dbReference>
<feature type="region of interest" description="Disordered" evidence="4">
    <location>
        <begin position="185"/>
        <end position="224"/>
    </location>
</feature>
<dbReference type="InterPro" id="IPR049730">
    <property type="entry name" value="SNF2/RAD54-like_C"/>
</dbReference>
<evidence type="ECO:0000256" key="4">
    <source>
        <dbReference type="SAM" id="MobiDB-lite"/>
    </source>
</evidence>
<keyword evidence="2 6" id="KW-0378">Hydrolase</keyword>
<accession>A0AAN6XMT2</accession>
<sequence length="922" mass="102673">MNRELGYDPILHKLFIIENGDDKELEYRSDWEQLLTQIACSEEDPGFVEIEIRPDLEDIPNALRGIRGSDMPPISDKPFSSLKPSTTHGDDEYRRAILSAISAPSKDTIKEPKEKNSSDLDDYPEMDLERGFITEGEYWDMKYCQRQHKFPTSLPEPGFLSKRGYTRDTKIAPWYFLPDRYFDDSPPSSPKSATTTISSTTEILSLGSPSNSPNHGEEDSEIDSYQITTTEDPDYGATSRDVIDDSLPTCNPGDTEGEWAECLRFFCTDVQEYKRQFAIKTSSATHTTRIPVKKLPGMTVGLFDYQLMGVYNLIKLLLYEVKGGFLADEQGLGKTQEMFGVLLLAHNLRRCYADVMEAWKPPTKATRKKLPMQHNSRSLAEPRSCPYDQRWGFKCMCYNHFTEDITSQLPHGPNIIIAPARNCGPMIRDAKSKLDSKVIKVRGYGNDIHISDKDSKLTSVELTSLRSGNATTQSDFVIVVSPESIHKLVAEFTKNKATLTPGIIMLDEFHQYAAYSGEVNRVLDWLKHLKAVSLSAKRPSPLIYFVSGTPMESSPSDLRSALEVLDRPSWYQLGHPMSTSSTLLHLDHVINLYNSHTAAQAQGVVMPRNKVYEYYSLLGRILCKVMVRRLATDSFQGVKLTSLGKLKVNIIDHTLPSHHIAPIQSLANSIPTTANLKSVTTGPPLLLKLRLCGTFPAISGSTAANFTFSDNEVKEFLSAAEGNPAKTPYHQHINSGSWTGPSSPKLATISKIITEMINDKTKIPGESSSAKKLVLFSPLEAESLLLFLWLTTPKKPEGVKPVYVHGGMTSQERQKVIDRFLEVGNSAPNVLVAPTGVCGTGFNLQKAGYLVLTGPTWTRREGRQVFGRVHRVGQRGQVKLWELRGGWNPAERVILGGEGGMEVDNRFVERVGEEGEGGRGSR</sequence>
<feature type="region of interest" description="Disordered" evidence="4">
    <location>
        <begin position="104"/>
        <end position="123"/>
    </location>
</feature>
<feature type="compositionally biased region" description="Low complexity" evidence="4">
    <location>
        <begin position="190"/>
        <end position="201"/>
    </location>
</feature>
<comment type="caution">
    <text evidence="6">The sequence shown here is derived from an EMBL/GenBank/DDBJ whole genome shotgun (WGS) entry which is preliminary data.</text>
</comment>
<dbReference type="AlphaFoldDB" id="A0AAN6XMT2"/>
<feature type="region of interest" description="Disordered" evidence="4">
    <location>
        <begin position="65"/>
        <end position="89"/>
    </location>
</feature>
<dbReference type="GO" id="GO:0016787">
    <property type="term" value="F:hydrolase activity"/>
    <property type="evidence" value="ECO:0007669"/>
    <property type="project" value="UniProtKB-KW"/>
</dbReference>
<dbReference type="Pfam" id="PF00271">
    <property type="entry name" value="Helicase_C"/>
    <property type="match status" value="1"/>
</dbReference>
<organism evidence="6 7">
    <name type="scientific">Triangularia verruculosa</name>
    <dbReference type="NCBI Taxonomy" id="2587418"/>
    <lineage>
        <taxon>Eukaryota</taxon>
        <taxon>Fungi</taxon>
        <taxon>Dikarya</taxon>
        <taxon>Ascomycota</taxon>
        <taxon>Pezizomycotina</taxon>
        <taxon>Sordariomycetes</taxon>
        <taxon>Sordariomycetidae</taxon>
        <taxon>Sordariales</taxon>
        <taxon>Podosporaceae</taxon>
        <taxon>Triangularia</taxon>
    </lineage>
</organism>
<dbReference type="PROSITE" id="PS51194">
    <property type="entry name" value="HELICASE_CTER"/>
    <property type="match status" value="1"/>
</dbReference>
<evidence type="ECO:0000259" key="5">
    <source>
        <dbReference type="PROSITE" id="PS51194"/>
    </source>
</evidence>
<feature type="domain" description="Helicase C-terminal" evidence="5">
    <location>
        <begin position="748"/>
        <end position="919"/>
    </location>
</feature>
<dbReference type="CDD" id="cd18793">
    <property type="entry name" value="SF2_C_SNF"/>
    <property type="match status" value="1"/>
</dbReference>
<reference evidence="6" key="1">
    <citation type="journal article" date="2023" name="Mol. Phylogenet. Evol.">
        <title>Genome-scale phylogeny and comparative genomics of the fungal order Sordariales.</title>
        <authorList>
            <person name="Hensen N."/>
            <person name="Bonometti L."/>
            <person name="Westerberg I."/>
            <person name="Brannstrom I.O."/>
            <person name="Guillou S."/>
            <person name="Cros-Aarteil S."/>
            <person name="Calhoun S."/>
            <person name="Haridas S."/>
            <person name="Kuo A."/>
            <person name="Mondo S."/>
            <person name="Pangilinan J."/>
            <person name="Riley R."/>
            <person name="LaButti K."/>
            <person name="Andreopoulos B."/>
            <person name="Lipzen A."/>
            <person name="Chen C."/>
            <person name="Yan M."/>
            <person name="Daum C."/>
            <person name="Ng V."/>
            <person name="Clum A."/>
            <person name="Steindorff A."/>
            <person name="Ohm R.A."/>
            <person name="Martin F."/>
            <person name="Silar P."/>
            <person name="Natvig D.O."/>
            <person name="Lalanne C."/>
            <person name="Gautier V."/>
            <person name="Ament-Velasquez S.L."/>
            <person name="Kruys A."/>
            <person name="Hutchinson M.I."/>
            <person name="Powell A.J."/>
            <person name="Barry K."/>
            <person name="Miller A.N."/>
            <person name="Grigoriev I.V."/>
            <person name="Debuchy R."/>
            <person name="Gladieux P."/>
            <person name="Hiltunen Thoren M."/>
            <person name="Johannesson H."/>
        </authorList>
    </citation>
    <scope>NUCLEOTIDE SEQUENCE</scope>
    <source>
        <strain evidence="6">CBS 315.58</strain>
    </source>
</reference>
<evidence type="ECO:0000313" key="6">
    <source>
        <dbReference type="EMBL" id="KAK4203216.1"/>
    </source>
</evidence>
<dbReference type="SMART" id="SM00490">
    <property type="entry name" value="HELICc"/>
    <property type="match status" value="1"/>
</dbReference>
<protein>
    <submittedName>
        <fullName evidence="6">P-loop containing nucleoside triphosphate hydrolase protein</fullName>
    </submittedName>
</protein>
<proteinExistence type="predicted"/>
<dbReference type="EMBL" id="MU863891">
    <property type="protein sequence ID" value="KAK4203216.1"/>
    <property type="molecule type" value="Genomic_DNA"/>
</dbReference>
<keyword evidence="1" id="KW-0547">Nucleotide-binding</keyword>
<evidence type="ECO:0000256" key="3">
    <source>
        <dbReference type="ARBA" id="ARBA00022840"/>
    </source>
</evidence>
<gene>
    <name evidence="6" type="ORF">QBC40DRAFT_304579</name>
</gene>
<dbReference type="InterPro" id="IPR001650">
    <property type="entry name" value="Helicase_C-like"/>
</dbReference>
<feature type="region of interest" description="Disordered" evidence="4">
    <location>
        <begin position="230"/>
        <end position="249"/>
    </location>
</feature>
<dbReference type="InterPro" id="IPR027417">
    <property type="entry name" value="P-loop_NTPase"/>
</dbReference>
<dbReference type="InterPro" id="IPR050628">
    <property type="entry name" value="SNF2_RAD54_helicase_TF"/>
</dbReference>
<name>A0AAN6XMT2_9PEZI</name>
<evidence type="ECO:0000256" key="2">
    <source>
        <dbReference type="ARBA" id="ARBA00022801"/>
    </source>
</evidence>
<dbReference type="Pfam" id="PF00176">
    <property type="entry name" value="SNF2-rel_dom"/>
    <property type="match status" value="1"/>
</dbReference>
<keyword evidence="7" id="KW-1185">Reference proteome</keyword>
<dbReference type="GO" id="GO:0005634">
    <property type="term" value="C:nucleus"/>
    <property type="evidence" value="ECO:0007669"/>
    <property type="project" value="TreeGrafter"/>
</dbReference>
<dbReference type="PANTHER" id="PTHR45626">
    <property type="entry name" value="TRANSCRIPTION TERMINATION FACTOR 2-RELATED"/>
    <property type="match status" value="1"/>
</dbReference>
<evidence type="ECO:0000313" key="7">
    <source>
        <dbReference type="Proteomes" id="UP001303160"/>
    </source>
</evidence>
<dbReference type="GO" id="GO:0005524">
    <property type="term" value="F:ATP binding"/>
    <property type="evidence" value="ECO:0007669"/>
    <property type="project" value="UniProtKB-KW"/>
</dbReference>
<dbReference type="GO" id="GO:0006281">
    <property type="term" value="P:DNA repair"/>
    <property type="evidence" value="ECO:0007669"/>
    <property type="project" value="TreeGrafter"/>
</dbReference>